<dbReference type="RefSeq" id="WP_377360899.1">
    <property type="nucleotide sequence ID" value="NZ_JBHTCM010000028.1"/>
</dbReference>
<dbReference type="SMART" id="SM00382">
    <property type="entry name" value="AAA"/>
    <property type="match status" value="2"/>
</dbReference>
<dbReference type="InterPro" id="IPR003593">
    <property type="entry name" value="AAA+_ATPase"/>
</dbReference>
<dbReference type="CDD" id="cd03215">
    <property type="entry name" value="ABC_Carb_Monos_II"/>
    <property type="match status" value="1"/>
</dbReference>
<name>A0ABW2KZB4_9PROT</name>
<dbReference type="Gene3D" id="3.40.50.300">
    <property type="entry name" value="P-loop containing nucleotide triphosphate hydrolases"/>
    <property type="match status" value="2"/>
</dbReference>
<dbReference type="GO" id="GO:0005524">
    <property type="term" value="F:ATP binding"/>
    <property type="evidence" value="ECO:0007669"/>
    <property type="project" value="UniProtKB-KW"/>
</dbReference>
<reference evidence="5" key="1">
    <citation type="journal article" date="2019" name="Int. J. Syst. Evol. Microbiol.">
        <title>The Global Catalogue of Microorganisms (GCM) 10K type strain sequencing project: providing services to taxonomists for standard genome sequencing and annotation.</title>
        <authorList>
            <consortium name="The Broad Institute Genomics Platform"/>
            <consortium name="The Broad Institute Genome Sequencing Center for Infectious Disease"/>
            <person name="Wu L."/>
            <person name="Ma J."/>
        </authorList>
    </citation>
    <scope>NUCLEOTIDE SEQUENCE [LARGE SCALE GENOMIC DNA]</scope>
    <source>
        <strain evidence="5">CGMCC 1.16275</strain>
    </source>
</reference>
<dbReference type="PROSITE" id="PS00211">
    <property type="entry name" value="ABC_TRANSPORTER_1"/>
    <property type="match status" value="1"/>
</dbReference>
<dbReference type="InterPro" id="IPR050107">
    <property type="entry name" value="ABC_carbohydrate_import_ATPase"/>
</dbReference>
<organism evidence="4 5">
    <name type="scientific">Rhodocista pekingensis</name>
    <dbReference type="NCBI Taxonomy" id="201185"/>
    <lineage>
        <taxon>Bacteria</taxon>
        <taxon>Pseudomonadati</taxon>
        <taxon>Pseudomonadota</taxon>
        <taxon>Alphaproteobacteria</taxon>
        <taxon>Rhodospirillales</taxon>
        <taxon>Azospirillaceae</taxon>
        <taxon>Rhodocista</taxon>
    </lineage>
</organism>
<evidence type="ECO:0000313" key="4">
    <source>
        <dbReference type="EMBL" id="MFC7335337.1"/>
    </source>
</evidence>
<protein>
    <submittedName>
        <fullName evidence="4">ABC transporter ATP-binding protein</fullName>
    </submittedName>
</protein>
<gene>
    <name evidence="4" type="ORF">ACFQPS_19370</name>
</gene>
<dbReference type="Proteomes" id="UP001596456">
    <property type="component" value="Unassembled WGS sequence"/>
</dbReference>
<accession>A0ABW2KZB4</accession>
<dbReference type="Pfam" id="PF00005">
    <property type="entry name" value="ABC_tran"/>
    <property type="match status" value="2"/>
</dbReference>
<evidence type="ECO:0000256" key="2">
    <source>
        <dbReference type="ARBA" id="ARBA00022840"/>
    </source>
</evidence>
<dbReference type="CDD" id="cd03216">
    <property type="entry name" value="ABC_Carb_Monos_I"/>
    <property type="match status" value="1"/>
</dbReference>
<sequence>MTRPAPTPDATRSDSVSFAVELLGIDKRFGPVHANRDVTIRFAPGSIHGLVGENGAGKSTLMSILYGFYQADGGEIRVGGKPARIATPQDAIRLGIGMVHQHFMLVETFTVLENLLLGAEGGARLGPARERARVEVEELERSFGLEVPLDARVSDLPVGVQQRVEILKALHRGAEVLILDEPTAVLSPPEVGQLFRILERLREQGRTVVLITHKLKEIMAVTDQVTVLRQGQVVAEFATAGTDEQELADAMVGRRASLSLEKAPAAPGAPVLEVRDLSVVDSLGVERLKSVGFDLRAGEIVGIAGVAGNGQSELLHALAGMTTPAKGSIRLKGAEIAGLTPGAVRRRGVAHVPEDRLRLALVKPYPAYQNAILGYQDDAGLGRGPWLDWRRVLERTAALMERFDVRPRQPGLRSSLFSGGNQQKLVMAREITRDPDVLLVGQPTRGVDIGAIAFIHRQLVDLRDRGKAILLVSAELDEIMALSDRILVMCDGRIVGELAPSEASDGRIGRMMAGIADPLPASDAGATA</sequence>
<evidence type="ECO:0000256" key="1">
    <source>
        <dbReference type="ARBA" id="ARBA00022741"/>
    </source>
</evidence>
<keyword evidence="1" id="KW-0547">Nucleotide-binding</keyword>
<feature type="domain" description="ABC transporter" evidence="3">
    <location>
        <begin position="20"/>
        <end position="255"/>
    </location>
</feature>
<dbReference type="PROSITE" id="PS50893">
    <property type="entry name" value="ABC_TRANSPORTER_2"/>
    <property type="match status" value="2"/>
</dbReference>
<dbReference type="InterPro" id="IPR017871">
    <property type="entry name" value="ABC_transporter-like_CS"/>
</dbReference>
<feature type="domain" description="ABC transporter" evidence="3">
    <location>
        <begin position="272"/>
        <end position="516"/>
    </location>
</feature>
<evidence type="ECO:0000259" key="3">
    <source>
        <dbReference type="PROSITE" id="PS50893"/>
    </source>
</evidence>
<keyword evidence="5" id="KW-1185">Reference proteome</keyword>
<dbReference type="InterPro" id="IPR003439">
    <property type="entry name" value="ABC_transporter-like_ATP-bd"/>
</dbReference>
<dbReference type="PANTHER" id="PTHR43790:SF4">
    <property type="entry name" value="GUANOSINE IMPORT ATP-BINDING PROTEIN NUPO"/>
    <property type="match status" value="1"/>
</dbReference>
<dbReference type="PANTHER" id="PTHR43790">
    <property type="entry name" value="CARBOHYDRATE TRANSPORT ATP-BINDING PROTEIN MG119-RELATED"/>
    <property type="match status" value="1"/>
</dbReference>
<keyword evidence="2 4" id="KW-0067">ATP-binding</keyword>
<evidence type="ECO:0000313" key="5">
    <source>
        <dbReference type="Proteomes" id="UP001596456"/>
    </source>
</evidence>
<dbReference type="SUPFAM" id="SSF52540">
    <property type="entry name" value="P-loop containing nucleoside triphosphate hydrolases"/>
    <property type="match status" value="2"/>
</dbReference>
<dbReference type="EMBL" id="JBHTCM010000028">
    <property type="protein sequence ID" value="MFC7335337.1"/>
    <property type="molecule type" value="Genomic_DNA"/>
</dbReference>
<proteinExistence type="predicted"/>
<dbReference type="InterPro" id="IPR027417">
    <property type="entry name" value="P-loop_NTPase"/>
</dbReference>
<comment type="caution">
    <text evidence="4">The sequence shown here is derived from an EMBL/GenBank/DDBJ whole genome shotgun (WGS) entry which is preliminary data.</text>
</comment>